<organism evidence="1 2">
    <name type="scientific">Tritrichomonas musculus</name>
    <dbReference type="NCBI Taxonomy" id="1915356"/>
    <lineage>
        <taxon>Eukaryota</taxon>
        <taxon>Metamonada</taxon>
        <taxon>Parabasalia</taxon>
        <taxon>Tritrichomonadida</taxon>
        <taxon>Tritrichomonadidae</taxon>
        <taxon>Tritrichomonas</taxon>
    </lineage>
</organism>
<dbReference type="EMBL" id="JAPFFF010000031">
    <property type="protein sequence ID" value="KAK8845012.1"/>
    <property type="molecule type" value="Genomic_DNA"/>
</dbReference>
<reference evidence="1 2" key="1">
    <citation type="submission" date="2024-04" db="EMBL/GenBank/DDBJ databases">
        <title>Tritrichomonas musculus Genome.</title>
        <authorList>
            <person name="Alves-Ferreira E."/>
            <person name="Grigg M."/>
            <person name="Lorenzi H."/>
            <person name="Galac M."/>
        </authorList>
    </citation>
    <scope>NUCLEOTIDE SEQUENCE [LARGE SCALE GENOMIC DNA]</scope>
    <source>
        <strain evidence="1 2">EAF2021</strain>
    </source>
</reference>
<protein>
    <recommendedName>
        <fullName evidence="3">MULE transposase domain-containing protein</fullName>
    </recommendedName>
</protein>
<keyword evidence="2" id="KW-1185">Reference proteome</keyword>
<evidence type="ECO:0000313" key="2">
    <source>
        <dbReference type="Proteomes" id="UP001470230"/>
    </source>
</evidence>
<name>A0ABR2HF69_9EUKA</name>
<gene>
    <name evidence="1" type="ORF">M9Y10_021188</name>
</gene>
<comment type="caution">
    <text evidence="1">The sequence shown here is derived from an EMBL/GenBank/DDBJ whole genome shotgun (WGS) entry which is preliminary data.</text>
</comment>
<evidence type="ECO:0000313" key="1">
    <source>
        <dbReference type="EMBL" id="KAK8845012.1"/>
    </source>
</evidence>
<proteinExistence type="predicted"/>
<dbReference type="Proteomes" id="UP001470230">
    <property type="component" value="Unassembled WGS sequence"/>
</dbReference>
<accession>A0ABR2HF69</accession>
<evidence type="ECO:0008006" key="3">
    <source>
        <dbReference type="Google" id="ProtNLM"/>
    </source>
</evidence>
<sequence length="283" mass="32894">MYAASANEDVLYWLLNTLSIYPDFISNIMTIITDEDHSFINAFKKWVSSIKKPNVNHVICALHKSRNFSNKLIKYGFSKTQRALIKNLFKIVCYHQNLEYVHKALEKLHNFTSRLTHYIEKQIVPYLKNFSRAYLCNVLCHGYKTNSPAKSMNNLIKRSLPKQNISLVESRMHFDRNLKNHYLTCQIKSNTMRHLKKDNLIDDSFSDIDDEMNDAEKNDDEISNSQMLESVLSTETSRYLTIFHKGKELAKLASSDPDVSSRVLEVLQREINVIMNISFDNAS</sequence>